<evidence type="ECO:0000313" key="5">
    <source>
        <dbReference type="Proteomes" id="UP000014074"/>
    </source>
</evidence>
<dbReference type="KEGG" id="tmn:UCRPA7_2189"/>
<dbReference type="AlphaFoldDB" id="R8BSK3"/>
<comment type="similarity">
    <text evidence="1">Belongs to the isochorismatase family.</text>
</comment>
<dbReference type="Pfam" id="PF00857">
    <property type="entry name" value="Isochorismatase"/>
    <property type="match status" value="1"/>
</dbReference>
<protein>
    <submittedName>
        <fullName evidence="4">Putative isochorismatase hydrolase protein</fullName>
    </submittedName>
</protein>
<gene>
    <name evidence="4" type="ORF">UCRPA7_2189</name>
</gene>
<dbReference type="eggNOG" id="ENOG502SENS">
    <property type="taxonomic scope" value="Eukaryota"/>
</dbReference>
<keyword evidence="2 4" id="KW-0378">Hydrolase</keyword>
<dbReference type="Gene3D" id="3.40.50.850">
    <property type="entry name" value="Isochorismatase-like"/>
    <property type="match status" value="1"/>
</dbReference>
<dbReference type="PANTHER" id="PTHR43540">
    <property type="entry name" value="PEROXYUREIDOACRYLATE/UREIDOACRYLATE AMIDOHYDROLASE-RELATED"/>
    <property type="match status" value="1"/>
</dbReference>
<evidence type="ECO:0000259" key="3">
    <source>
        <dbReference type="Pfam" id="PF00857"/>
    </source>
</evidence>
<evidence type="ECO:0000313" key="4">
    <source>
        <dbReference type="EMBL" id="EOO02309.1"/>
    </source>
</evidence>
<dbReference type="PANTHER" id="PTHR43540:SF6">
    <property type="entry name" value="ISOCHORISMATASE-LIKE DOMAIN-CONTAINING PROTEIN"/>
    <property type="match status" value="1"/>
</dbReference>
<dbReference type="InterPro" id="IPR036380">
    <property type="entry name" value="Isochorismatase-like_sf"/>
</dbReference>
<keyword evidence="5" id="KW-1185">Reference proteome</keyword>
<sequence>MAEPRSALFVIDIQNDLATDEATRIPHATRIRSAGEAILSVARKVVDSYRTKQEKSPSIIVFVQHEETPESGALVRGSTPWELVFNPRSDISEEILVAKTVRNTFESNPDLADKLKAEGITRISAFGIQSECCVQEICKGALAAGFEVTLLQGAHSTYDTGAASAVEIEKQVEDLLRSGGATITPWRDAVAIWEKQRRM</sequence>
<evidence type="ECO:0000256" key="1">
    <source>
        <dbReference type="ARBA" id="ARBA00006336"/>
    </source>
</evidence>
<dbReference type="GO" id="GO:0016787">
    <property type="term" value="F:hydrolase activity"/>
    <property type="evidence" value="ECO:0007669"/>
    <property type="project" value="UniProtKB-KW"/>
</dbReference>
<dbReference type="Proteomes" id="UP000014074">
    <property type="component" value="Unassembled WGS sequence"/>
</dbReference>
<dbReference type="HOGENOM" id="CLU_068979_5_5_1"/>
<reference evidence="5" key="1">
    <citation type="journal article" date="2013" name="Genome Announc.">
        <title>Draft genome sequence of the ascomycete Phaeoacremonium aleophilum strain UCR-PA7, a causal agent of the esca disease complex in grapevines.</title>
        <authorList>
            <person name="Blanco-Ulate B."/>
            <person name="Rolshausen P."/>
            <person name="Cantu D."/>
        </authorList>
    </citation>
    <scope>NUCLEOTIDE SEQUENCE [LARGE SCALE GENOMIC DNA]</scope>
    <source>
        <strain evidence="5">UCR-PA7</strain>
    </source>
</reference>
<proteinExistence type="inferred from homology"/>
<feature type="domain" description="Isochorismatase-like" evidence="3">
    <location>
        <begin position="6"/>
        <end position="162"/>
    </location>
</feature>
<accession>R8BSK3</accession>
<dbReference type="EMBL" id="KB932927">
    <property type="protein sequence ID" value="EOO02309.1"/>
    <property type="molecule type" value="Genomic_DNA"/>
</dbReference>
<evidence type="ECO:0000256" key="2">
    <source>
        <dbReference type="ARBA" id="ARBA00022801"/>
    </source>
</evidence>
<dbReference type="RefSeq" id="XP_007912953.1">
    <property type="nucleotide sequence ID" value="XM_007914762.1"/>
</dbReference>
<organism evidence="4 5">
    <name type="scientific">Phaeoacremonium minimum (strain UCR-PA7)</name>
    <name type="common">Esca disease fungus</name>
    <name type="synonym">Togninia minima</name>
    <dbReference type="NCBI Taxonomy" id="1286976"/>
    <lineage>
        <taxon>Eukaryota</taxon>
        <taxon>Fungi</taxon>
        <taxon>Dikarya</taxon>
        <taxon>Ascomycota</taxon>
        <taxon>Pezizomycotina</taxon>
        <taxon>Sordariomycetes</taxon>
        <taxon>Sordariomycetidae</taxon>
        <taxon>Togniniales</taxon>
        <taxon>Togniniaceae</taxon>
        <taxon>Phaeoacremonium</taxon>
    </lineage>
</organism>
<dbReference type="OrthoDB" id="245563at2759"/>
<dbReference type="InterPro" id="IPR050272">
    <property type="entry name" value="Isochorismatase-like_hydrls"/>
</dbReference>
<dbReference type="GeneID" id="19322412"/>
<dbReference type="SUPFAM" id="SSF52499">
    <property type="entry name" value="Isochorismatase-like hydrolases"/>
    <property type="match status" value="1"/>
</dbReference>
<name>R8BSK3_PHAM7</name>
<dbReference type="InterPro" id="IPR000868">
    <property type="entry name" value="Isochorismatase-like_dom"/>
</dbReference>